<evidence type="ECO:0000256" key="1">
    <source>
        <dbReference type="ARBA" id="ARBA00000799"/>
    </source>
</evidence>
<evidence type="ECO:0000256" key="2">
    <source>
        <dbReference type="ARBA" id="ARBA00005297"/>
    </source>
</evidence>
<organism evidence="7 8">
    <name type="scientific">Listeria rocourtiae</name>
    <dbReference type="NCBI Taxonomy" id="647910"/>
    <lineage>
        <taxon>Bacteria</taxon>
        <taxon>Bacillati</taxon>
        <taxon>Bacillota</taxon>
        <taxon>Bacilli</taxon>
        <taxon>Bacillales</taxon>
        <taxon>Listeriaceae</taxon>
        <taxon>Listeria</taxon>
    </lineage>
</organism>
<comment type="caution">
    <text evidence="7">The sequence shown here is derived from an EMBL/GenBank/DDBJ whole genome shotgun (WGS) entry which is preliminary data.</text>
</comment>
<evidence type="ECO:0000313" key="8">
    <source>
        <dbReference type="Proteomes" id="UP000295558"/>
    </source>
</evidence>
<reference evidence="7 8" key="1">
    <citation type="submission" date="2019-03" db="EMBL/GenBank/DDBJ databases">
        <title>Genomic Encyclopedia of Type Strains, Phase III (KMG-III): the genomes of soil and plant-associated and newly described type strains.</title>
        <authorList>
            <person name="Whitman W."/>
        </authorList>
    </citation>
    <scope>NUCLEOTIDE SEQUENCE [LARGE SCALE GENOMIC DNA]</scope>
    <source>
        <strain evidence="7 8">CECT 7972</strain>
    </source>
</reference>
<evidence type="ECO:0000256" key="4">
    <source>
        <dbReference type="ARBA" id="ARBA00023235"/>
    </source>
</evidence>
<keyword evidence="4" id="KW-0413">Isomerase</keyword>
<protein>
    <recommendedName>
        <fullName evidence="3">isochorismate synthase</fullName>
        <ecNumber evidence="3">5.4.4.2</ecNumber>
    </recommendedName>
    <alternativeName>
        <fullName evidence="5">Isochorismate mutase</fullName>
    </alternativeName>
</protein>
<feature type="domain" description="Chorismate-utilising enzyme C-terminal" evidence="6">
    <location>
        <begin position="253"/>
        <end position="488"/>
    </location>
</feature>
<dbReference type="InterPro" id="IPR004561">
    <property type="entry name" value="IsoChor_synthase"/>
</dbReference>
<evidence type="ECO:0000256" key="3">
    <source>
        <dbReference type="ARBA" id="ARBA00012824"/>
    </source>
</evidence>
<name>A0A4R6ZLW6_9LIST</name>
<dbReference type="Proteomes" id="UP000295558">
    <property type="component" value="Unassembled WGS sequence"/>
</dbReference>
<evidence type="ECO:0000313" key="7">
    <source>
        <dbReference type="EMBL" id="TDR53447.1"/>
    </source>
</evidence>
<dbReference type="SUPFAM" id="SSF56322">
    <property type="entry name" value="ADC synthase"/>
    <property type="match status" value="1"/>
</dbReference>
<dbReference type="Pfam" id="PF00425">
    <property type="entry name" value="Chorismate_bind"/>
    <property type="match status" value="1"/>
</dbReference>
<dbReference type="InterPro" id="IPR015890">
    <property type="entry name" value="Chorismate_C"/>
</dbReference>
<proteinExistence type="inferred from homology"/>
<dbReference type="GO" id="GO:0009697">
    <property type="term" value="P:salicylic acid biosynthetic process"/>
    <property type="evidence" value="ECO:0007669"/>
    <property type="project" value="TreeGrafter"/>
</dbReference>
<dbReference type="EC" id="5.4.4.2" evidence="3"/>
<dbReference type="PANTHER" id="PTHR42839">
    <property type="entry name" value="ISOCHORISMATE SYNTHASE ENTC"/>
    <property type="match status" value="1"/>
</dbReference>
<dbReference type="STRING" id="1265846.PROCOU_14410"/>
<evidence type="ECO:0000259" key="6">
    <source>
        <dbReference type="Pfam" id="PF00425"/>
    </source>
</evidence>
<dbReference type="NCBIfam" id="TIGR00543">
    <property type="entry name" value="isochor_syn"/>
    <property type="match status" value="1"/>
</dbReference>
<dbReference type="Gene3D" id="3.60.120.10">
    <property type="entry name" value="Anthranilate synthase"/>
    <property type="match status" value="1"/>
</dbReference>
<dbReference type="EMBL" id="SNZK01000004">
    <property type="protein sequence ID" value="TDR53447.1"/>
    <property type="molecule type" value="Genomic_DNA"/>
</dbReference>
<comment type="catalytic activity">
    <reaction evidence="1">
        <text>chorismate = isochorismate</text>
        <dbReference type="Rhea" id="RHEA:18985"/>
        <dbReference type="ChEBI" id="CHEBI:29748"/>
        <dbReference type="ChEBI" id="CHEBI:29780"/>
        <dbReference type="EC" id="5.4.4.2"/>
    </reaction>
</comment>
<dbReference type="GO" id="GO:0008909">
    <property type="term" value="F:isochorismate synthase activity"/>
    <property type="evidence" value="ECO:0007669"/>
    <property type="project" value="UniProtKB-EC"/>
</dbReference>
<dbReference type="InterPro" id="IPR005801">
    <property type="entry name" value="ADC_synthase"/>
</dbReference>
<dbReference type="AlphaFoldDB" id="A0A4R6ZLW6"/>
<gene>
    <name evidence="7" type="ORF">DFP96_10431</name>
</gene>
<sequence length="504" mass="56145">MISFLFSLRSCFLKVSRGVKTPLFCYNGVVSEGNEGEMSNMGLTLPIELFQQAKRTMISQQENVLLSWVCELPDGAAKRVFDQGNEAFKGERFFWQNKERTLRLAGLGATDQLHVEQGQDRFLMLHTRKEQVLRQTVTNSEETACGAVYFGGFSFDDQHDTSPEWERFGEGFFYLPLFLVTEKEDCCYLSVNVWLSEHDDYEKIEAVMAQWDKLISSPIRSNPDVACISEERLAEDAWLLAAEDVVALLQEVTSMQKVVLARRMRLGFDGFISSSRIIAHMEEQQANSYCFVLENGTSTFFGATPERLLLADVDHLESACVAGSIARGETAGEDAILGETLLSDAKNLAEHHFVVEMIEATLARFCKDVQVSASPTLLKNRDIQHLYMTVSGQRGEAKMLDVLRELHPTPALGGWPQAEAMAVIRLKEEADRGFYGAPIGWIDPLDRGEFAVAIRSALVTGTNALLYAGCGIVADSVPAEELAETAIKFQPMLRVLGGRVHERS</sequence>
<accession>A0A4R6ZLW6</accession>
<evidence type="ECO:0000256" key="5">
    <source>
        <dbReference type="ARBA" id="ARBA00041564"/>
    </source>
</evidence>
<comment type="similarity">
    <text evidence="2">Belongs to the isochorismate synthase family.</text>
</comment>
<dbReference type="PANTHER" id="PTHR42839:SF1">
    <property type="entry name" value="ISOCHORISMATE SYNTHASE MENF"/>
    <property type="match status" value="1"/>
</dbReference>
<keyword evidence="8" id="KW-1185">Reference proteome</keyword>